<dbReference type="Proteomes" id="UP000004459">
    <property type="component" value="Unassembled WGS sequence"/>
</dbReference>
<dbReference type="EMBL" id="AGCK01000077">
    <property type="protein sequence ID" value="EHM53215.1"/>
    <property type="molecule type" value="Genomic_DNA"/>
</dbReference>
<evidence type="ECO:0000313" key="1">
    <source>
        <dbReference type="EMBL" id="EHM53215.1"/>
    </source>
</evidence>
<sequence>MPNQYVNIPKPYTLTKSGQQLWAAGHKTLHFHYILTENSVFGEGVLKTLFVLIWNNNISTLMDQ</sequence>
<reference evidence="1 2" key="1">
    <citation type="submission" date="2011-08" db="EMBL/GenBank/DDBJ databases">
        <authorList>
            <person name="Weinstock G."/>
            <person name="Sodergren E."/>
            <person name="Clifton S."/>
            <person name="Fulton L."/>
            <person name="Fulton B."/>
            <person name="Courtney L."/>
            <person name="Fronick C."/>
            <person name="Harrison M."/>
            <person name="Strong C."/>
            <person name="Farmer C."/>
            <person name="Delahaunty K."/>
            <person name="Markovic C."/>
            <person name="Hall O."/>
            <person name="Minx P."/>
            <person name="Tomlinson C."/>
            <person name="Mitreva M."/>
            <person name="Hou S."/>
            <person name="Chen J."/>
            <person name="Wollam A."/>
            <person name="Pepin K.H."/>
            <person name="Johnson M."/>
            <person name="Bhonagiri V."/>
            <person name="Zhang X."/>
            <person name="Suruliraj S."/>
            <person name="Warren W."/>
            <person name="Chinwalla A."/>
            <person name="Mardis E.R."/>
            <person name="Wilson R.K."/>
        </authorList>
    </citation>
    <scope>NUCLEOTIDE SEQUENCE [LARGE SCALE GENOMIC DNA]</scope>
    <source>
        <strain evidence="1 2">ATCC 29863</strain>
    </source>
</reference>
<dbReference type="HOGENOM" id="CLU_2861195_0_0_9"/>
<gene>
    <name evidence="1" type="ORF">HMPREF0372_01168</name>
</gene>
<accession>G9YNU0</accession>
<comment type="caution">
    <text evidence="1">The sequence shown here is derived from an EMBL/GenBank/DDBJ whole genome shotgun (WGS) entry which is preliminary data.</text>
</comment>
<organism evidence="1 2">
    <name type="scientific">Flavonifractor plautii ATCC 29863</name>
    <dbReference type="NCBI Taxonomy" id="411475"/>
    <lineage>
        <taxon>Bacteria</taxon>
        <taxon>Bacillati</taxon>
        <taxon>Bacillota</taxon>
        <taxon>Clostridia</taxon>
        <taxon>Eubacteriales</taxon>
        <taxon>Oscillospiraceae</taxon>
        <taxon>Flavonifractor</taxon>
    </lineage>
</organism>
<protein>
    <submittedName>
        <fullName evidence="1">Uncharacterized protein</fullName>
    </submittedName>
</protein>
<evidence type="ECO:0000313" key="2">
    <source>
        <dbReference type="Proteomes" id="UP000004459"/>
    </source>
</evidence>
<dbReference type="AlphaFoldDB" id="G9YNU0"/>
<proteinExistence type="predicted"/>
<name>G9YNU0_FLAPL</name>